<sequence length="349" mass="40726">MKKIYLLLTMLLVGVSSQASPAAQTNFGHSAYQDAFIFIERGVEFAIFPDGQFDFFFNPQGNFNRVSPHVNYSYNAGYNYGPFVQYDDYGAVIQIENVPVYYDYYGRIVQAGRVQIRYNAFGMVNRVGNLLVHYDPYHRYSHTSGFINNTNIRYVYRPWHDYYMRPHANFTVVYNQPYRLHYEPYRMKYNAYKKYYHKNHFNKGSFQKSYYKPGDRVTSYHRGRRTEEQKQTRMQNANSAKATVAVPQAKNDYRETQRTSVERERAAESTRTSRVKAPAVQQPEMRKSRTENRAVRSAERTRSNASVNAAPQRSVQTQNRTRRSATVNPSAEVQAPARSPESRSSRGRN</sequence>
<evidence type="ECO:0000256" key="2">
    <source>
        <dbReference type="SAM" id="SignalP"/>
    </source>
</evidence>
<dbReference type="Proteomes" id="UP001163981">
    <property type="component" value="Chromosome"/>
</dbReference>
<feature type="compositionally biased region" description="Polar residues" evidence="1">
    <location>
        <begin position="303"/>
        <end position="331"/>
    </location>
</feature>
<feature type="compositionally biased region" description="Basic and acidic residues" evidence="1">
    <location>
        <begin position="251"/>
        <end position="268"/>
    </location>
</feature>
<evidence type="ECO:0000313" key="4">
    <source>
        <dbReference type="Proteomes" id="UP001163981"/>
    </source>
</evidence>
<reference evidence="3" key="1">
    <citation type="submission" date="2021-02" db="EMBL/GenBank/DDBJ databases">
        <title>Salinimicrobium sp. nov. isolated from seawater in Tongyeong, Republic of Korea.</title>
        <authorList>
            <person name="Lee S.-J."/>
        </authorList>
    </citation>
    <scope>NUCLEOTIDE SEQUENCE</scope>
    <source>
        <strain evidence="3">HN-2-9-2</strain>
    </source>
</reference>
<accession>A0ABY6NQ46</accession>
<gene>
    <name evidence="3" type="ORF">JRG66_13725</name>
</gene>
<feature type="signal peptide" evidence="2">
    <location>
        <begin position="1"/>
        <end position="21"/>
    </location>
</feature>
<keyword evidence="2" id="KW-0732">Signal</keyword>
<feature type="compositionally biased region" description="Polar residues" evidence="1">
    <location>
        <begin position="232"/>
        <end position="241"/>
    </location>
</feature>
<proteinExistence type="predicted"/>
<organism evidence="3 4">
    <name type="scientific">Salinimicrobium tongyeongense</name>
    <dbReference type="NCBI Taxonomy" id="2809707"/>
    <lineage>
        <taxon>Bacteria</taxon>
        <taxon>Pseudomonadati</taxon>
        <taxon>Bacteroidota</taxon>
        <taxon>Flavobacteriia</taxon>
        <taxon>Flavobacteriales</taxon>
        <taxon>Flavobacteriaceae</taxon>
        <taxon>Salinimicrobium</taxon>
    </lineage>
</organism>
<feature type="region of interest" description="Disordered" evidence="1">
    <location>
        <begin position="212"/>
        <end position="349"/>
    </location>
</feature>
<feature type="compositionally biased region" description="Basic and acidic residues" evidence="1">
    <location>
        <begin position="284"/>
        <end position="302"/>
    </location>
</feature>
<evidence type="ECO:0008006" key="5">
    <source>
        <dbReference type="Google" id="ProtNLM"/>
    </source>
</evidence>
<feature type="compositionally biased region" description="Basic and acidic residues" evidence="1">
    <location>
        <begin position="340"/>
        <end position="349"/>
    </location>
</feature>
<feature type="chain" id="PRO_5046329722" description="WG containing repeat-containing protein" evidence="2">
    <location>
        <begin position="22"/>
        <end position="349"/>
    </location>
</feature>
<name>A0ABY6NQ46_9FLAO</name>
<dbReference type="EMBL" id="CP069620">
    <property type="protein sequence ID" value="UZH55002.1"/>
    <property type="molecule type" value="Genomic_DNA"/>
</dbReference>
<evidence type="ECO:0000313" key="3">
    <source>
        <dbReference type="EMBL" id="UZH55002.1"/>
    </source>
</evidence>
<evidence type="ECO:0000256" key="1">
    <source>
        <dbReference type="SAM" id="MobiDB-lite"/>
    </source>
</evidence>
<dbReference type="RefSeq" id="WP_265163342.1">
    <property type="nucleotide sequence ID" value="NZ_CP069620.1"/>
</dbReference>
<protein>
    <recommendedName>
        <fullName evidence="5">WG containing repeat-containing protein</fullName>
    </recommendedName>
</protein>
<keyword evidence="4" id="KW-1185">Reference proteome</keyword>